<dbReference type="GO" id="GO:0004175">
    <property type="term" value="F:endopeptidase activity"/>
    <property type="evidence" value="ECO:0007669"/>
    <property type="project" value="TreeGrafter"/>
</dbReference>
<dbReference type="GO" id="GO:0008236">
    <property type="term" value="F:serine-type peptidase activity"/>
    <property type="evidence" value="ECO:0007669"/>
    <property type="project" value="InterPro"/>
</dbReference>
<dbReference type="Gene3D" id="2.30.42.10">
    <property type="match status" value="1"/>
</dbReference>
<dbReference type="SUPFAM" id="SSF52096">
    <property type="entry name" value="ClpP/crotonase"/>
    <property type="match status" value="1"/>
</dbReference>
<sequence length="734" mass="82780">MKSTKILTCFTVFCCFVLQAQKFNLDFENQAHADSLSDGWIQWGDYDLSISEDAFSGERSAKISSNKSGNSFGSIACKIPARYEGRTIRLEGYMKIKNVEEGYAGLLLRVDGNGQSLVFDNMRNQNVTGTRDWQKYSISLSYPKNGETIIAAGILTGKGEAWFDNFTVTIDGRDIQGLAEIERNLPRALTDKEFDSGSQIDLPELTKEDVNRLELLGRVWGFLKYHHPAIASGNYNWDYELFRFLPGYLATESNEESNQLLVQWIKSLGEVPRCNPCAKVDKNAFAAMDKQWITEQHKELRDQLLHIYKNRVTGGHHYISMAPNVGNPVFENENPYRAMSYPDDGFRLLSLYRYWNMIHYFFPYKHLMDEDWDGKLEEYIPRFAAAANELAYEQAVLQIIGDIQDTHANLWGGGDKIDAWKGENYPPFHLRFIENQLVVTEYYNTEKQDNTGIQPGDVITKINGVPVAQLIQEKQKFYPASNPSTRMRNMAPELLRSNADSTVIEVSTMRGVSENKTIDLFPADSLNLFNWYPESGQKSYKLLADNIGYITLQTIQQDDIPKIKNEFKDTRGIIIDIRNYPATFVPFTLGSFFTSTPTPFVKFTQGSIDNPGQFTFTDDLYIPSEGSSYPGKLVVLVNELTQSQAEYTTMAFRAGDNTTIIGSTTAGADGNVSSIVLPGGLRTLISGIGVYYPDGRETQRVGIVPDITVHPSIEGIRNGRDELLDKAIELILNN</sequence>
<dbReference type="EMBL" id="FOYQ01000002">
    <property type="protein sequence ID" value="SFR51953.1"/>
    <property type="molecule type" value="Genomic_DNA"/>
</dbReference>
<protein>
    <submittedName>
        <fullName evidence="3">Peptidase family S41</fullName>
    </submittedName>
</protein>
<name>A0A1I6HBY9_9FLAO</name>
<dbReference type="PANTHER" id="PTHR32060">
    <property type="entry name" value="TAIL-SPECIFIC PROTEASE"/>
    <property type="match status" value="1"/>
</dbReference>
<dbReference type="GO" id="GO:0006508">
    <property type="term" value="P:proteolysis"/>
    <property type="evidence" value="ECO:0007669"/>
    <property type="project" value="InterPro"/>
</dbReference>
<dbReference type="PANTHER" id="PTHR32060:SF22">
    <property type="entry name" value="CARBOXYL-TERMINAL-PROCESSING PEPTIDASE 3, CHLOROPLASTIC"/>
    <property type="match status" value="1"/>
</dbReference>
<keyword evidence="1" id="KW-0732">Signal</keyword>
<feature type="chain" id="PRO_5011785573" evidence="1">
    <location>
        <begin position="21"/>
        <end position="734"/>
    </location>
</feature>
<organism evidence="3 4">
    <name type="scientific">Robiginitalea myxolifaciens</name>
    <dbReference type="NCBI Taxonomy" id="400055"/>
    <lineage>
        <taxon>Bacteria</taxon>
        <taxon>Pseudomonadati</taxon>
        <taxon>Bacteroidota</taxon>
        <taxon>Flavobacteriia</taxon>
        <taxon>Flavobacteriales</taxon>
        <taxon>Flavobacteriaceae</taxon>
        <taxon>Robiginitalea</taxon>
    </lineage>
</organism>
<dbReference type="OrthoDB" id="5379939at2"/>
<dbReference type="Gene3D" id="2.60.120.260">
    <property type="entry name" value="Galactose-binding domain-like"/>
    <property type="match status" value="1"/>
</dbReference>
<dbReference type="SUPFAM" id="SSF50156">
    <property type="entry name" value="PDZ domain-like"/>
    <property type="match status" value="1"/>
</dbReference>
<dbReference type="STRING" id="400055.SAMN04490243_2535"/>
<feature type="signal peptide" evidence="1">
    <location>
        <begin position="1"/>
        <end position="20"/>
    </location>
</feature>
<dbReference type="Proteomes" id="UP000199534">
    <property type="component" value="Unassembled WGS sequence"/>
</dbReference>
<dbReference type="Gene3D" id="3.90.226.10">
    <property type="entry name" value="2-enoyl-CoA Hydratase, Chain A, domain 1"/>
    <property type="match status" value="1"/>
</dbReference>
<proteinExistence type="predicted"/>
<dbReference type="RefSeq" id="WP_092982921.1">
    <property type="nucleotide sequence ID" value="NZ_FOYQ01000002.1"/>
</dbReference>
<evidence type="ECO:0000313" key="4">
    <source>
        <dbReference type="Proteomes" id="UP000199534"/>
    </source>
</evidence>
<evidence type="ECO:0000313" key="3">
    <source>
        <dbReference type="EMBL" id="SFR51953.1"/>
    </source>
</evidence>
<feature type="domain" description="Tail specific protease" evidence="2">
    <location>
        <begin position="513"/>
        <end position="710"/>
    </location>
</feature>
<dbReference type="InterPro" id="IPR029045">
    <property type="entry name" value="ClpP/crotonase-like_dom_sf"/>
</dbReference>
<dbReference type="SMART" id="SM00245">
    <property type="entry name" value="TSPc"/>
    <property type="match status" value="1"/>
</dbReference>
<dbReference type="InterPro" id="IPR005151">
    <property type="entry name" value="Tail-specific_protease"/>
</dbReference>
<dbReference type="Gene3D" id="3.30.750.44">
    <property type="match status" value="1"/>
</dbReference>
<dbReference type="CDD" id="cd07562">
    <property type="entry name" value="Peptidase_S41_TRI"/>
    <property type="match status" value="1"/>
</dbReference>
<evidence type="ECO:0000259" key="2">
    <source>
        <dbReference type="SMART" id="SM00245"/>
    </source>
</evidence>
<dbReference type="Pfam" id="PF03572">
    <property type="entry name" value="Peptidase_S41"/>
    <property type="match status" value="1"/>
</dbReference>
<keyword evidence="4" id="KW-1185">Reference proteome</keyword>
<evidence type="ECO:0000256" key="1">
    <source>
        <dbReference type="SAM" id="SignalP"/>
    </source>
</evidence>
<dbReference type="AlphaFoldDB" id="A0A1I6HBY9"/>
<accession>A0A1I6HBY9</accession>
<gene>
    <name evidence="3" type="ORF">SAMN04490243_2535</name>
</gene>
<dbReference type="InterPro" id="IPR036034">
    <property type="entry name" value="PDZ_sf"/>
</dbReference>
<reference evidence="3 4" key="1">
    <citation type="submission" date="2016-10" db="EMBL/GenBank/DDBJ databases">
        <authorList>
            <person name="de Groot N.N."/>
        </authorList>
    </citation>
    <scope>NUCLEOTIDE SEQUENCE [LARGE SCALE GENOMIC DNA]</scope>
    <source>
        <strain evidence="3 4">DSM 21019</strain>
    </source>
</reference>